<dbReference type="InterPro" id="IPR004358">
    <property type="entry name" value="Sig_transdc_His_kin-like_C"/>
</dbReference>
<gene>
    <name evidence="11" type="ORF">ENR15_19020</name>
</gene>
<evidence type="ECO:0000256" key="4">
    <source>
        <dbReference type="ARBA" id="ARBA00022679"/>
    </source>
</evidence>
<dbReference type="EMBL" id="DSPX01000196">
    <property type="protein sequence ID" value="HGG02670.1"/>
    <property type="molecule type" value="Genomic_DNA"/>
</dbReference>
<dbReference type="InterPro" id="IPR011006">
    <property type="entry name" value="CheY-like_superfamily"/>
</dbReference>
<evidence type="ECO:0000256" key="5">
    <source>
        <dbReference type="ARBA" id="ARBA00022777"/>
    </source>
</evidence>
<dbReference type="Gene3D" id="3.30.565.10">
    <property type="entry name" value="Histidine kinase-like ATPase, C-terminal domain"/>
    <property type="match status" value="1"/>
</dbReference>
<evidence type="ECO:0000259" key="9">
    <source>
        <dbReference type="PROSITE" id="PS50109"/>
    </source>
</evidence>
<dbReference type="PANTHER" id="PTHR43304">
    <property type="entry name" value="PHYTOCHROME-LIKE PROTEIN CPH1"/>
    <property type="match status" value="1"/>
</dbReference>
<dbReference type="InterPro" id="IPR036097">
    <property type="entry name" value="HisK_dim/P_sf"/>
</dbReference>
<dbReference type="PROSITE" id="PS50109">
    <property type="entry name" value="HIS_KIN"/>
    <property type="match status" value="1"/>
</dbReference>
<comment type="caution">
    <text evidence="11">The sequence shown here is derived from an EMBL/GenBank/DDBJ whole genome shotgun (WGS) entry which is preliminary data.</text>
</comment>
<accession>A0A7C3VRB9</accession>
<organism evidence="11">
    <name type="scientific">Planktothricoides sp. SpSt-374</name>
    <dbReference type="NCBI Taxonomy" id="2282167"/>
    <lineage>
        <taxon>Bacteria</taxon>
        <taxon>Bacillati</taxon>
        <taxon>Cyanobacteriota</taxon>
        <taxon>Cyanophyceae</taxon>
        <taxon>Oscillatoriophycideae</taxon>
        <taxon>Oscillatoriales</taxon>
        <taxon>Oscillatoriaceae</taxon>
        <taxon>Planktothricoides</taxon>
    </lineage>
</organism>
<dbReference type="InterPro" id="IPR036890">
    <property type="entry name" value="HATPase_C_sf"/>
</dbReference>
<keyword evidence="6" id="KW-0902">Two-component regulatory system</keyword>
<keyword evidence="8" id="KW-0175">Coiled coil</keyword>
<dbReference type="Pfam" id="PF00512">
    <property type="entry name" value="HisKA"/>
    <property type="match status" value="1"/>
</dbReference>
<reference evidence="11" key="1">
    <citation type="journal article" date="2020" name="mSystems">
        <title>Genome- and Community-Level Interaction Insights into Carbon Utilization and Element Cycling Functions of Hydrothermarchaeota in Hydrothermal Sediment.</title>
        <authorList>
            <person name="Zhou Z."/>
            <person name="Liu Y."/>
            <person name="Xu W."/>
            <person name="Pan J."/>
            <person name="Luo Z.H."/>
            <person name="Li M."/>
        </authorList>
    </citation>
    <scope>NUCLEOTIDE SEQUENCE [LARGE SCALE GENOMIC DNA]</scope>
    <source>
        <strain evidence="11">SpSt-374</strain>
    </source>
</reference>
<dbReference type="PROSITE" id="PS50110">
    <property type="entry name" value="RESPONSE_REGULATORY"/>
    <property type="match status" value="1"/>
</dbReference>
<dbReference type="SMART" id="SM00388">
    <property type="entry name" value="HisKA"/>
    <property type="match status" value="1"/>
</dbReference>
<dbReference type="PANTHER" id="PTHR43304:SF1">
    <property type="entry name" value="PAC DOMAIN-CONTAINING PROTEIN"/>
    <property type="match status" value="1"/>
</dbReference>
<evidence type="ECO:0000256" key="7">
    <source>
        <dbReference type="PROSITE-ProRule" id="PRU00169"/>
    </source>
</evidence>
<protein>
    <recommendedName>
        <fullName evidence="2">histidine kinase</fullName>
        <ecNumber evidence="2">2.7.13.3</ecNumber>
    </recommendedName>
</protein>
<proteinExistence type="predicted"/>
<evidence type="ECO:0000256" key="3">
    <source>
        <dbReference type="ARBA" id="ARBA00022553"/>
    </source>
</evidence>
<dbReference type="InterPro" id="IPR003661">
    <property type="entry name" value="HisK_dim/P_dom"/>
</dbReference>
<dbReference type="PRINTS" id="PR00344">
    <property type="entry name" value="BCTRLSENSOR"/>
</dbReference>
<feature type="domain" description="Histidine kinase" evidence="9">
    <location>
        <begin position="199"/>
        <end position="412"/>
    </location>
</feature>
<feature type="domain" description="Response regulatory" evidence="10">
    <location>
        <begin position="12"/>
        <end position="128"/>
    </location>
</feature>
<feature type="modified residue" description="4-aspartylphosphate" evidence="7">
    <location>
        <position position="61"/>
    </location>
</feature>
<dbReference type="AlphaFoldDB" id="A0A7C3VRB9"/>
<feature type="coiled-coil region" evidence="8">
    <location>
        <begin position="127"/>
        <end position="192"/>
    </location>
</feature>
<evidence type="ECO:0000259" key="10">
    <source>
        <dbReference type="PROSITE" id="PS50110"/>
    </source>
</evidence>
<sequence length="426" mass="47807">MNRENNSVSRGNILIIDDEPNNLRVLLNCLTDNGYDVRGVLTGEMGLKAALSEPPDLVLLDIMMPQMDGYQVGNHFKNIAELRDIPIIFVSAKYDTLDKVKAFRVGGVDYIMKPFQIEEVLARIENHLRLRRLQDELEEQNLLLQAEISQRQAAELALQEQNAQLQLEIRERERAEAELAKLNEDLARSNSELAQFVSIASHDLRSPLTTVKGYGQLFKMRHAQSLEAEGQRYINRILDGCDRMLNLIDDLLQYSRLGKAGEQFSPVRSAEAIEEACQNLSLEITTNQAQIICRDLPVVMADFSQLRQLFQNLIGNAIKYRGEANPLVEVTAINETDHCLFAVKDNGIGIAPESFPKIFQMFKRLHGPSEYPGTGIGLAICQKIVQLHGGRIWVESAPGQGSIFYFSIPVLSADIPPLLVKNLVTQ</sequence>
<dbReference type="InterPro" id="IPR052162">
    <property type="entry name" value="Sensor_kinase/Photoreceptor"/>
</dbReference>
<evidence type="ECO:0000256" key="8">
    <source>
        <dbReference type="SAM" id="Coils"/>
    </source>
</evidence>
<dbReference type="FunFam" id="3.30.565.10:FF:000006">
    <property type="entry name" value="Sensor histidine kinase WalK"/>
    <property type="match status" value="1"/>
</dbReference>
<dbReference type="SMART" id="SM00448">
    <property type="entry name" value="REC"/>
    <property type="match status" value="1"/>
</dbReference>
<dbReference type="GO" id="GO:0000155">
    <property type="term" value="F:phosphorelay sensor kinase activity"/>
    <property type="evidence" value="ECO:0007669"/>
    <property type="project" value="InterPro"/>
</dbReference>
<dbReference type="SUPFAM" id="SSF55874">
    <property type="entry name" value="ATPase domain of HSP90 chaperone/DNA topoisomerase II/histidine kinase"/>
    <property type="match status" value="1"/>
</dbReference>
<keyword evidence="4" id="KW-0808">Transferase</keyword>
<dbReference type="InterPro" id="IPR003594">
    <property type="entry name" value="HATPase_dom"/>
</dbReference>
<evidence type="ECO:0000256" key="1">
    <source>
        <dbReference type="ARBA" id="ARBA00000085"/>
    </source>
</evidence>
<dbReference type="Gene3D" id="1.10.287.130">
    <property type="match status" value="1"/>
</dbReference>
<dbReference type="Pfam" id="PF00072">
    <property type="entry name" value="Response_reg"/>
    <property type="match status" value="1"/>
</dbReference>
<dbReference type="CDD" id="cd19920">
    <property type="entry name" value="REC_PA4781-like"/>
    <property type="match status" value="1"/>
</dbReference>
<dbReference type="Gene3D" id="3.40.50.2300">
    <property type="match status" value="1"/>
</dbReference>
<dbReference type="SMART" id="SM00387">
    <property type="entry name" value="HATPase_c"/>
    <property type="match status" value="1"/>
</dbReference>
<name>A0A7C3VRB9_9CYAN</name>
<keyword evidence="3 7" id="KW-0597">Phosphoprotein</keyword>
<evidence type="ECO:0000256" key="6">
    <source>
        <dbReference type="ARBA" id="ARBA00023012"/>
    </source>
</evidence>
<dbReference type="SUPFAM" id="SSF47384">
    <property type="entry name" value="Homodimeric domain of signal transducing histidine kinase"/>
    <property type="match status" value="1"/>
</dbReference>
<dbReference type="InterPro" id="IPR005467">
    <property type="entry name" value="His_kinase_dom"/>
</dbReference>
<dbReference type="CDD" id="cd00082">
    <property type="entry name" value="HisKA"/>
    <property type="match status" value="1"/>
</dbReference>
<dbReference type="EC" id="2.7.13.3" evidence="2"/>
<dbReference type="InterPro" id="IPR001789">
    <property type="entry name" value="Sig_transdc_resp-reg_receiver"/>
</dbReference>
<evidence type="ECO:0000313" key="11">
    <source>
        <dbReference type="EMBL" id="HGG02670.1"/>
    </source>
</evidence>
<evidence type="ECO:0000256" key="2">
    <source>
        <dbReference type="ARBA" id="ARBA00012438"/>
    </source>
</evidence>
<comment type="catalytic activity">
    <reaction evidence="1">
        <text>ATP + protein L-histidine = ADP + protein N-phospho-L-histidine.</text>
        <dbReference type="EC" id="2.7.13.3"/>
    </reaction>
</comment>
<dbReference type="SUPFAM" id="SSF52172">
    <property type="entry name" value="CheY-like"/>
    <property type="match status" value="1"/>
</dbReference>
<dbReference type="Pfam" id="PF02518">
    <property type="entry name" value="HATPase_c"/>
    <property type="match status" value="1"/>
</dbReference>
<keyword evidence="5" id="KW-0418">Kinase</keyword>